<comment type="similarity">
    <text evidence="1">Belongs to the CFA/CMAS family.</text>
</comment>
<dbReference type="InterPro" id="IPR003333">
    <property type="entry name" value="CMAS"/>
</dbReference>
<accession>A0ABZ0RHG5</accession>
<dbReference type="Pfam" id="PF02353">
    <property type="entry name" value="CMAS"/>
    <property type="match status" value="1"/>
</dbReference>
<dbReference type="Gene3D" id="3.40.50.150">
    <property type="entry name" value="Vaccinia Virus protein VP39"/>
    <property type="match status" value="1"/>
</dbReference>
<evidence type="ECO:0000256" key="4">
    <source>
        <dbReference type="ARBA" id="ARBA00022691"/>
    </source>
</evidence>
<dbReference type="InterPro" id="IPR029063">
    <property type="entry name" value="SAM-dependent_MTases_sf"/>
</dbReference>
<dbReference type="GO" id="GO:0008168">
    <property type="term" value="F:methyltransferase activity"/>
    <property type="evidence" value="ECO:0007669"/>
    <property type="project" value="UniProtKB-KW"/>
</dbReference>
<dbReference type="PANTHER" id="PTHR43667">
    <property type="entry name" value="CYCLOPROPANE-FATTY-ACYL-PHOSPHOLIPID SYNTHASE"/>
    <property type="match status" value="1"/>
</dbReference>
<keyword evidence="5" id="KW-0443">Lipid metabolism</keyword>
<dbReference type="EMBL" id="CP138858">
    <property type="protein sequence ID" value="WPJ94538.1"/>
    <property type="molecule type" value="Genomic_DNA"/>
</dbReference>
<name>A0ABZ0RHG5_9BACT</name>
<evidence type="ECO:0000256" key="1">
    <source>
        <dbReference type="ARBA" id="ARBA00010815"/>
    </source>
</evidence>
<dbReference type="EC" id="2.1.1.-" evidence="6"/>
<dbReference type="RefSeq" id="WP_319831462.1">
    <property type="nucleotide sequence ID" value="NZ_CP138858.1"/>
</dbReference>
<keyword evidence="4" id="KW-0949">S-adenosyl-L-methionine</keyword>
<evidence type="ECO:0000313" key="7">
    <source>
        <dbReference type="Proteomes" id="UP001324993"/>
    </source>
</evidence>
<gene>
    <name evidence="6" type="ORF">SH580_13965</name>
</gene>
<dbReference type="SUPFAM" id="SSF53335">
    <property type="entry name" value="S-adenosyl-L-methionine-dependent methyltransferases"/>
    <property type="match status" value="1"/>
</dbReference>
<dbReference type="PANTHER" id="PTHR43667:SF2">
    <property type="entry name" value="FATTY ACID C-METHYL TRANSFERASE"/>
    <property type="match status" value="1"/>
</dbReference>
<keyword evidence="3 6" id="KW-0808">Transferase</keyword>
<dbReference type="PIRSF" id="PIRSF003085">
    <property type="entry name" value="CMAS"/>
    <property type="match status" value="1"/>
</dbReference>
<sequence>MATTHTSILSQNTGTKASLRLMERVFLRLLQGVRQGSLCIEFPSGSKVVLGDECLPMAHLQVLKSEFFRQVLSGGSVALGEAYVDGLWTTNDLSQLLKLLARNQRQVGRLGQGFSLLARQLNHWYHLARKNTLKQSRENIQAHYDLSNQFYASFLDPTMTYSSACFARRSDTLEQAQLSKIDRMLDLAAVGAGDSILEIGSGWGALAKRAAERGCHVTTITLSEEQLAYAQQLFTASGVSGQIDIQLKDYRNLVGQFDAVISCEMIEAVGKQYLPSYFETIRDCLKPGAKAVLQAITISDDRYAQYCRSCDWIQKHIFPGGHLPSPSAIREHVEQAGELQITQMHAFGSDYAETLRRWADAFNRQQETVRFLGFDEAFCRKWNYYFSYCEAGFDTDLIDVQHVVIEKVQS</sequence>
<dbReference type="Proteomes" id="UP001324993">
    <property type="component" value="Chromosome"/>
</dbReference>
<dbReference type="CDD" id="cd02440">
    <property type="entry name" value="AdoMet_MTases"/>
    <property type="match status" value="1"/>
</dbReference>
<evidence type="ECO:0000313" key="6">
    <source>
        <dbReference type="EMBL" id="WPJ94538.1"/>
    </source>
</evidence>
<evidence type="ECO:0000256" key="3">
    <source>
        <dbReference type="ARBA" id="ARBA00022679"/>
    </source>
</evidence>
<organism evidence="6 7">
    <name type="scientific">Coraliomargarita algicola</name>
    <dbReference type="NCBI Taxonomy" id="3092156"/>
    <lineage>
        <taxon>Bacteria</taxon>
        <taxon>Pseudomonadati</taxon>
        <taxon>Verrucomicrobiota</taxon>
        <taxon>Opitutia</taxon>
        <taxon>Puniceicoccales</taxon>
        <taxon>Coraliomargaritaceae</taxon>
        <taxon>Coraliomargarita</taxon>
    </lineage>
</organism>
<dbReference type="InterPro" id="IPR050723">
    <property type="entry name" value="CFA/CMAS"/>
</dbReference>
<proteinExistence type="inferred from homology"/>
<keyword evidence="2 6" id="KW-0489">Methyltransferase</keyword>
<evidence type="ECO:0000256" key="5">
    <source>
        <dbReference type="ARBA" id="ARBA00023098"/>
    </source>
</evidence>
<dbReference type="GO" id="GO:0032259">
    <property type="term" value="P:methylation"/>
    <property type="evidence" value="ECO:0007669"/>
    <property type="project" value="UniProtKB-KW"/>
</dbReference>
<reference evidence="6 7" key="1">
    <citation type="submission" date="2023-11" db="EMBL/GenBank/DDBJ databases">
        <title>Coraliomargarita sp. nov., isolated from marine algae.</title>
        <authorList>
            <person name="Lee J.K."/>
            <person name="Baek J.H."/>
            <person name="Kim J.M."/>
            <person name="Choi D.G."/>
            <person name="Jeon C.O."/>
        </authorList>
    </citation>
    <scope>NUCLEOTIDE SEQUENCE [LARGE SCALE GENOMIC DNA]</scope>
    <source>
        <strain evidence="6 7">J2-16</strain>
    </source>
</reference>
<keyword evidence="7" id="KW-1185">Reference proteome</keyword>
<protein>
    <submittedName>
        <fullName evidence="6">Cyclopropane-fatty-acyl-phospholipid synthase family protein</fullName>
        <ecNumber evidence="6">2.1.1.-</ecNumber>
    </submittedName>
</protein>
<evidence type="ECO:0000256" key="2">
    <source>
        <dbReference type="ARBA" id="ARBA00022603"/>
    </source>
</evidence>